<feature type="site" description="Involved in the stabilization of negative charge on the oxyanion by the formation of the oxyanion hole" evidence="13">
    <location>
        <position position="124"/>
    </location>
</feature>
<feature type="binding site" evidence="13">
    <location>
        <position position="161"/>
    </location>
    <ligand>
        <name>substrate</name>
    </ligand>
</feature>
<protein>
    <recommendedName>
        <fullName evidence="13">Arginine biosynthesis bifunctional protein ArgJ</fullName>
    </recommendedName>
    <domain>
        <recommendedName>
            <fullName evidence="13">Glutamate N-acetyltransferase</fullName>
            <ecNumber evidence="13">2.3.1.35</ecNumber>
        </recommendedName>
        <alternativeName>
            <fullName evidence="13">Ornithine acetyltransferase</fullName>
            <shortName evidence="13">OATase</shortName>
        </alternativeName>
        <alternativeName>
            <fullName evidence="13">Ornithine transacetylase</fullName>
        </alternativeName>
    </domain>
    <domain>
        <recommendedName>
            <fullName evidence="13">Amino-acid acetyltransferase</fullName>
            <ecNumber evidence="13">2.3.1.1</ecNumber>
        </recommendedName>
        <alternativeName>
            <fullName evidence="13">N-acetylglutamate synthase</fullName>
            <shortName evidence="13">AGSase</shortName>
        </alternativeName>
    </domain>
    <component>
        <recommendedName>
            <fullName evidence="13">Arginine biosynthesis bifunctional protein ArgJ alpha chain</fullName>
        </recommendedName>
    </component>
    <component>
        <recommendedName>
            <fullName evidence="13">Arginine biosynthesis bifunctional protein ArgJ beta chain</fullName>
        </recommendedName>
    </component>
</protein>
<dbReference type="FunFam" id="3.60.70.12:FF:000001">
    <property type="entry name" value="Arginine biosynthesis bifunctional protein ArgJ, chloroplastic"/>
    <property type="match status" value="1"/>
</dbReference>
<dbReference type="Pfam" id="PF01960">
    <property type="entry name" value="ArgJ"/>
    <property type="match status" value="1"/>
</dbReference>
<keyword evidence="7 13" id="KW-0068">Autocatalytic cleavage</keyword>
<dbReference type="GO" id="GO:0005737">
    <property type="term" value="C:cytoplasm"/>
    <property type="evidence" value="ECO:0007669"/>
    <property type="project" value="UniProtKB-SubCell"/>
</dbReference>
<evidence type="ECO:0000256" key="8">
    <source>
        <dbReference type="ARBA" id="ARBA00023268"/>
    </source>
</evidence>
<dbReference type="GO" id="GO:0004042">
    <property type="term" value="F:L-glutamate N-acetyltransferase activity"/>
    <property type="evidence" value="ECO:0007669"/>
    <property type="project" value="UniProtKB-UniRule"/>
</dbReference>
<evidence type="ECO:0000313" key="15">
    <source>
        <dbReference type="Proteomes" id="UP000031014"/>
    </source>
</evidence>
<feature type="binding site" evidence="13">
    <location>
        <position position="284"/>
    </location>
    <ligand>
        <name>substrate</name>
    </ligand>
</feature>
<dbReference type="InterPro" id="IPR042195">
    <property type="entry name" value="ArgJ_beta_C"/>
</dbReference>
<feature type="site" description="Involved in the stabilization of negative charge on the oxyanion by the formation of the oxyanion hole" evidence="13">
    <location>
        <position position="125"/>
    </location>
</feature>
<comment type="caution">
    <text evidence="14">The sequence shown here is derived from an EMBL/GenBank/DDBJ whole genome shotgun (WGS) entry which is preliminary data.</text>
</comment>
<dbReference type="InterPro" id="IPR002813">
    <property type="entry name" value="Arg_biosynth_ArgJ"/>
</dbReference>
<feature type="active site" description="Nucleophile" evidence="13">
    <location>
        <position position="198"/>
    </location>
</feature>
<feature type="binding site" evidence="13">
    <location>
        <position position="187"/>
    </location>
    <ligand>
        <name>substrate</name>
    </ligand>
</feature>
<dbReference type="GO" id="GO:0006526">
    <property type="term" value="P:L-arginine biosynthetic process"/>
    <property type="evidence" value="ECO:0007669"/>
    <property type="project" value="UniProtKB-UniRule"/>
</dbReference>
<accession>A0A0A8XBZ0</accession>
<keyword evidence="9 13" id="KW-0012">Acyltransferase</keyword>
<dbReference type="Proteomes" id="UP000031014">
    <property type="component" value="Unassembled WGS sequence"/>
</dbReference>
<evidence type="ECO:0000256" key="9">
    <source>
        <dbReference type="ARBA" id="ARBA00023315"/>
    </source>
</evidence>
<evidence type="ECO:0000256" key="13">
    <source>
        <dbReference type="HAMAP-Rule" id="MF_01106"/>
    </source>
</evidence>
<dbReference type="SUPFAM" id="SSF56266">
    <property type="entry name" value="DmpA/ArgJ-like"/>
    <property type="match status" value="1"/>
</dbReference>
<feature type="binding site" evidence="13">
    <location>
        <position position="198"/>
    </location>
    <ligand>
        <name>substrate</name>
    </ligand>
</feature>
<sequence>MYQAMTDKQLIKKIPDGGILTPKGFQCGGVHAGLRYAKHDLGMIVSEKPASCAAVYTTSHFQAAPLVVTQQSIAKEKILQAIVVNSACANACTGEQGYQDALKMRSLAAAKIGIPEHHVAVASTGVIGEFMQMEKIESGICKLATGKKADDARDFQTAILTTDTVMKSCCYSAEIDGMTVSMGGAAKGSGMIHPNMATMLGFLTTDANISSENLTAALKNVTNTTFNQITVDGDTSTNDMVLVMANGSAGNQLLNPDHPDWPVFVELLKESCASLAKQIAKDGEGATKLIEISVAGAMSDEEARVIGKQIAGSNLVKTAVYGADANWGRIIGAIGQSQASLNPKTVDISLGEITMLKNSTPVAFDEDQAREYLLNDKVEIFVDLHVGEGKGMAWGCDLSYDYVKINASYRT</sequence>
<dbReference type="PANTHER" id="PTHR23100:SF0">
    <property type="entry name" value="ARGININE BIOSYNTHESIS BIFUNCTIONAL PROTEIN ARGJ, MITOCHONDRIAL"/>
    <property type="match status" value="1"/>
</dbReference>
<dbReference type="AlphaFoldDB" id="A0A0A8XBZ0"/>
<dbReference type="Gene3D" id="3.30.2330.10">
    <property type="entry name" value="arginine biosynthesis bifunctional protein suprefamily"/>
    <property type="match status" value="1"/>
</dbReference>
<feature type="site" description="Cleavage; by autolysis" evidence="13">
    <location>
        <begin position="197"/>
        <end position="198"/>
    </location>
</feature>
<feature type="binding site" evidence="13">
    <location>
        <position position="406"/>
    </location>
    <ligand>
        <name>substrate</name>
    </ligand>
</feature>
<dbReference type="InterPro" id="IPR016117">
    <property type="entry name" value="ArgJ-like_dom_sf"/>
</dbReference>
<evidence type="ECO:0000256" key="3">
    <source>
        <dbReference type="ARBA" id="ARBA00011475"/>
    </source>
</evidence>
<keyword evidence="15" id="KW-1185">Reference proteome</keyword>
<keyword evidence="4 13" id="KW-0055">Arginine biosynthesis</keyword>
<comment type="subcellular location">
    <subcellularLocation>
        <location evidence="1 13">Cytoplasm</location>
    </subcellularLocation>
</comment>
<comment type="subunit">
    <text evidence="3 13">Heterotetramer of two alpha and two beta chains.</text>
</comment>
<comment type="similarity">
    <text evidence="2 13">Belongs to the ArgJ family.</text>
</comment>
<keyword evidence="8 13" id="KW-0511">Multifunctional enzyme</keyword>
<evidence type="ECO:0000256" key="1">
    <source>
        <dbReference type="ARBA" id="ARBA00004496"/>
    </source>
</evidence>
<dbReference type="EC" id="2.3.1.35" evidence="13"/>
<dbReference type="FunFam" id="3.10.20.340:FF:000001">
    <property type="entry name" value="Arginine biosynthesis bifunctional protein ArgJ, chloroplastic"/>
    <property type="match status" value="1"/>
</dbReference>
<feature type="chain" id="PRO_5023463831" description="Arginine biosynthesis bifunctional protein ArgJ alpha chain" evidence="13">
    <location>
        <begin position="1"/>
        <end position="197"/>
    </location>
</feature>
<comment type="catalytic activity">
    <reaction evidence="10 13">
        <text>L-glutamate + acetyl-CoA = N-acetyl-L-glutamate + CoA + H(+)</text>
        <dbReference type="Rhea" id="RHEA:24292"/>
        <dbReference type="ChEBI" id="CHEBI:15378"/>
        <dbReference type="ChEBI" id="CHEBI:29985"/>
        <dbReference type="ChEBI" id="CHEBI:44337"/>
        <dbReference type="ChEBI" id="CHEBI:57287"/>
        <dbReference type="ChEBI" id="CHEBI:57288"/>
        <dbReference type="EC" id="2.3.1.1"/>
    </reaction>
</comment>
<dbReference type="EC" id="2.3.1.1" evidence="13"/>
<dbReference type="Gene3D" id="3.10.20.340">
    <property type="entry name" value="ArgJ beta chain, C-terminal domain"/>
    <property type="match status" value="1"/>
</dbReference>
<dbReference type="HAMAP" id="MF_01106">
    <property type="entry name" value="ArgJ"/>
    <property type="match status" value="1"/>
</dbReference>
<organism evidence="14 15">
    <name type="scientific">Mesobacillus selenatarsenatis (strain DSM 18680 / JCM 14380 / FERM P-15431 / SF-1)</name>
    <dbReference type="NCBI Taxonomy" id="1321606"/>
    <lineage>
        <taxon>Bacteria</taxon>
        <taxon>Bacillati</taxon>
        <taxon>Bacillota</taxon>
        <taxon>Bacilli</taxon>
        <taxon>Bacillales</taxon>
        <taxon>Bacillaceae</taxon>
        <taxon>Mesobacillus</taxon>
    </lineage>
</organism>
<dbReference type="NCBIfam" id="TIGR00120">
    <property type="entry name" value="ArgJ"/>
    <property type="match status" value="1"/>
</dbReference>
<evidence type="ECO:0000256" key="12">
    <source>
        <dbReference type="ARBA" id="ARBA00054976"/>
    </source>
</evidence>
<proteinExistence type="inferred from homology"/>
<dbReference type="PANTHER" id="PTHR23100">
    <property type="entry name" value="ARGININE BIOSYNTHESIS BIFUNCTIONAL PROTEIN ARGJ"/>
    <property type="match status" value="1"/>
</dbReference>
<comment type="function">
    <text evidence="12 13">Catalyzes two activities which are involved in the cyclic version of arginine biosynthesis: the synthesis of N-acetylglutamate from glutamate and acetyl-CoA as the acetyl donor, and of ornithine by transacetylation between N(2)-acetylornithine and glutamate.</text>
</comment>
<keyword evidence="13" id="KW-0963">Cytoplasm</keyword>
<dbReference type="RefSeq" id="WP_041967332.1">
    <property type="nucleotide sequence ID" value="NZ_BASE01000090.1"/>
</dbReference>
<comment type="pathway">
    <text evidence="13">Amino-acid biosynthesis; L-arginine biosynthesis; L-ornithine and N-acetyl-L-glutamate from L-glutamate and N(2)-acetyl-L-ornithine (cyclic): step 1/1.</text>
</comment>
<keyword evidence="5 13" id="KW-0028">Amino-acid biosynthesis</keyword>
<dbReference type="GO" id="GO:0004358">
    <property type="term" value="F:L-glutamate N-acetyltransferase activity, acting on acetyl-L-ornithine as donor"/>
    <property type="evidence" value="ECO:0007669"/>
    <property type="project" value="UniProtKB-UniRule"/>
</dbReference>
<dbReference type="CDD" id="cd02152">
    <property type="entry name" value="OAT"/>
    <property type="match status" value="1"/>
</dbReference>
<comment type="catalytic activity">
    <reaction evidence="11 13">
        <text>N(2)-acetyl-L-ornithine + L-glutamate = N-acetyl-L-glutamate + L-ornithine</text>
        <dbReference type="Rhea" id="RHEA:15349"/>
        <dbReference type="ChEBI" id="CHEBI:29985"/>
        <dbReference type="ChEBI" id="CHEBI:44337"/>
        <dbReference type="ChEBI" id="CHEBI:46911"/>
        <dbReference type="ChEBI" id="CHEBI:57805"/>
        <dbReference type="EC" id="2.3.1.35"/>
    </reaction>
</comment>
<evidence type="ECO:0000256" key="2">
    <source>
        <dbReference type="ARBA" id="ARBA00006774"/>
    </source>
</evidence>
<name>A0A0A8XBZ0_MESS1</name>
<dbReference type="EMBL" id="BASE01000090">
    <property type="protein sequence ID" value="GAM15701.1"/>
    <property type="molecule type" value="Genomic_DNA"/>
</dbReference>
<feature type="binding site" evidence="13">
    <location>
        <position position="411"/>
    </location>
    <ligand>
        <name>substrate</name>
    </ligand>
</feature>
<reference evidence="14 15" key="1">
    <citation type="submission" date="2013-06" db="EMBL/GenBank/DDBJ databases">
        <title>Whole genome shotgun sequence of Bacillus selenatarsenatis SF-1.</title>
        <authorList>
            <person name="Kuroda M."/>
            <person name="Sei K."/>
            <person name="Yamashita M."/>
            <person name="Ike M."/>
        </authorList>
    </citation>
    <scope>NUCLEOTIDE SEQUENCE [LARGE SCALE GENOMIC DNA]</scope>
    <source>
        <strain evidence="14 15">SF-1</strain>
    </source>
</reference>
<dbReference type="STRING" id="1321606.SAMD00020551_3858"/>
<comment type="pathway">
    <text evidence="13">Amino-acid biosynthesis; L-arginine biosynthesis; N(2)-acetyl-L-ornithine from L-glutamate: step 1/4.</text>
</comment>
<dbReference type="NCBIfam" id="NF003802">
    <property type="entry name" value="PRK05388.1"/>
    <property type="match status" value="1"/>
</dbReference>
<gene>
    <name evidence="13" type="primary">argJ</name>
    <name evidence="14" type="ORF">SAMD00020551_3858</name>
</gene>
<evidence type="ECO:0000256" key="7">
    <source>
        <dbReference type="ARBA" id="ARBA00022813"/>
    </source>
</evidence>
<keyword evidence="6 13" id="KW-0808">Transferase</keyword>
<dbReference type="UniPathway" id="UPA00068">
    <property type="reaction ID" value="UER00106"/>
</dbReference>
<dbReference type="FunFam" id="3.30.2330.10:FF:000001">
    <property type="entry name" value="Arginine biosynthesis bifunctional protein ArgJ, mitochondrial"/>
    <property type="match status" value="1"/>
</dbReference>
<evidence type="ECO:0000256" key="4">
    <source>
        <dbReference type="ARBA" id="ARBA00022571"/>
    </source>
</evidence>
<dbReference type="GO" id="GO:0006592">
    <property type="term" value="P:ornithine biosynthetic process"/>
    <property type="evidence" value="ECO:0007669"/>
    <property type="project" value="TreeGrafter"/>
</dbReference>
<feature type="chain" id="PRO_5023463830" description="Arginine biosynthesis bifunctional protein ArgJ beta chain" evidence="13">
    <location>
        <begin position="198"/>
        <end position="411"/>
    </location>
</feature>
<evidence type="ECO:0000313" key="14">
    <source>
        <dbReference type="EMBL" id="GAM15701.1"/>
    </source>
</evidence>
<dbReference type="Gene3D" id="3.60.70.12">
    <property type="entry name" value="L-amino peptidase D-ALA esterase/amidase"/>
    <property type="match status" value="1"/>
</dbReference>
<evidence type="ECO:0000256" key="5">
    <source>
        <dbReference type="ARBA" id="ARBA00022605"/>
    </source>
</evidence>
<evidence type="ECO:0000256" key="11">
    <source>
        <dbReference type="ARBA" id="ARBA00049439"/>
    </source>
</evidence>
<evidence type="ECO:0000256" key="10">
    <source>
        <dbReference type="ARBA" id="ARBA00048372"/>
    </source>
</evidence>
<evidence type="ECO:0000256" key="6">
    <source>
        <dbReference type="ARBA" id="ARBA00022679"/>
    </source>
</evidence>